<evidence type="ECO:0000256" key="3">
    <source>
        <dbReference type="ARBA" id="ARBA00022723"/>
    </source>
</evidence>
<evidence type="ECO:0000256" key="2">
    <source>
        <dbReference type="ARBA" id="ARBA00012146"/>
    </source>
</evidence>
<dbReference type="GO" id="GO:0004427">
    <property type="term" value="F:inorganic diphosphate phosphatase activity"/>
    <property type="evidence" value="ECO:0007669"/>
    <property type="project" value="UniProtKB-EC"/>
</dbReference>
<evidence type="ECO:0000313" key="6">
    <source>
        <dbReference type="EMBL" id="RYC33993.1"/>
    </source>
</evidence>
<reference evidence="6 7" key="2">
    <citation type="submission" date="2019-02" db="EMBL/GenBank/DDBJ databases">
        <title>'Lichenibacterium ramalinii' gen. nov. sp. nov., 'Lichenibacterium minor' gen. nov. sp. nov.</title>
        <authorList>
            <person name="Pankratov T."/>
        </authorList>
    </citation>
    <scope>NUCLEOTIDE SEQUENCE [LARGE SCALE GENOMIC DNA]</scope>
    <source>
        <strain evidence="6 7">RmlP026</strain>
    </source>
</reference>
<comment type="cofactor">
    <cofactor evidence="1">
        <name>Mg(2+)</name>
        <dbReference type="ChEBI" id="CHEBI:18420"/>
    </cofactor>
</comment>
<dbReference type="GO" id="GO:0000287">
    <property type="term" value="F:magnesium ion binding"/>
    <property type="evidence" value="ECO:0007669"/>
    <property type="project" value="InterPro"/>
</dbReference>
<gene>
    <name evidence="6" type="ORF">D3273_01720</name>
</gene>
<evidence type="ECO:0000313" key="7">
    <source>
        <dbReference type="Proteomes" id="UP000290759"/>
    </source>
</evidence>
<dbReference type="InterPro" id="IPR036649">
    <property type="entry name" value="Pyrophosphatase_sf"/>
</dbReference>
<evidence type="ECO:0000256" key="1">
    <source>
        <dbReference type="ARBA" id="ARBA00001946"/>
    </source>
</evidence>
<dbReference type="AlphaFoldDB" id="A0A4Q2UB55"/>
<protein>
    <recommendedName>
        <fullName evidence="2">inorganic diphosphatase</fullName>
        <ecNumber evidence="2">3.6.1.1</ecNumber>
    </recommendedName>
</protein>
<keyword evidence="3" id="KW-0479">Metal-binding</keyword>
<accession>A0A4Q2UB55</accession>
<dbReference type="GO" id="GO:0006796">
    <property type="term" value="P:phosphate-containing compound metabolic process"/>
    <property type="evidence" value="ECO:0007669"/>
    <property type="project" value="InterPro"/>
</dbReference>
<dbReference type="GO" id="GO:0005737">
    <property type="term" value="C:cytoplasm"/>
    <property type="evidence" value="ECO:0007669"/>
    <property type="project" value="InterPro"/>
</dbReference>
<keyword evidence="7" id="KW-1185">Reference proteome</keyword>
<dbReference type="RefSeq" id="WP_129222853.1">
    <property type="nucleotide sequence ID" value="NZ_QYBB01000001.1"/>
</dbReference>
<proteinExistence type="predicted"/>
<keyword evidence="4" id="KW-0378">Hydrolase</keyword>
<dbReference type="Proteomes" id="UP000290759">
    <property type="component" value="Unassembled WGS sequence"/>
</dbReference>
<dbReference type="PROSITE" id="PS00387">
    <property type="entry name" value="PPASE"/>
    <property type="match status" value="1"/>
</dbReference>
<dbReference type="OrthoDB" id="5187599at2"/>
<name>A0A4Q2UB55_9HYPH</name>
<sequence>MSPAPRTLADLPAFDHDRITVVIETPKGSPNKYGYDHGLAAFRLNAVLPEGTVFPFDFGFVPSTLGEDGDPMDVLVFLDAPTPVGCIIATRLIGVIAVRQKEDGRWISNDRLLAVAAQSHTSGHIETLDDLRPHLLDEIEAFFRHYVGLQGREIEIGERGGPGRARELLEAGMARACGRR</sequence>
<dbReference type="EC" id="3.6.1.1" evidence="2"/>
<dbReference type="SUPFAM" id="SSF50324">
    <property type="entry name" value="Inorganic pyrophosphatase"/>
    <property type="match status" value="1"/>
</dbReference>
<dbReference type="EMBL" id="QYBB01000001">
    <property type="protein sequence ID" value="RYC33993.1"/>
    <property type="molecule type" value="Genomic_DNA"/>
</dbReference>
<organism evidence="6 7">
    <name type="scientific">Lichenibacterium minor</name>
    <dbReference type="NCBI Taxonomy" id="2316528"/>
    <lineage>
        <taxon>Bacteria</taxon>
        <taxon>Pseudomonadati</taxon>
        <taxon>Pseudomonadota</taxon>
        <taxon>Alphaproteobacteria</taxon>
        <taxon>Hyphomicrobiales</taxon>
        <taxon>Lichenihabitantaceae</taxon>
        <taxon>Lichenibacterium</taxon>
    </lineage>
</organism>
<dbReference type="InterPro" id="IPR008162">
    <property type="entry name" value="Pyrophosphatase"/>
</dbReference>
<dbReference type="Gene3D" id="3.90.80.10">
    <property type="entry name" value="Inorganic pyrophosphatase"/>
    <property type="match status" value="1"/>
</dbReference>
<evidence type="ECO:0000256" key="4">
    <source>
        <dbReference type="ARBA" id="ARBA00022801"/>
    </source>
</evidence>
<comment type="caution">
    <text evidence="6">The sequence shown here is derived from an EMBL/GenBank/DDBJ whole genome shotgun (WGS) entry which is preliminary data.</text>
</comment>
<dbReference type="Pfam" id="PF00719">
    <property type="entry name" value="Pyrophosphatase"/>
    <property type="match status" value="1"/>
</dbReference>
<keyword evidence="5" id="KW-0460">Magnesium</keyword>
<evidence type="ECO:0000256" key="5">
    <source>
        <dbReference type="ARBA" id="ARBA00022842"/>
    </source>
</evidence>
<reference evidence="6 7" key="1">
    <citation type="submission" date="2018-12" db="EMBL/GenBank/DDBJ databases">
        <authorList>
            <person name="Grouzdev D.S."/>
            <person name="Krutkina M.S."/>
        </authorList>
    </citation>
    <scope>NUCLEOTIDE SEQUENCE [LARGE SCALE GENOMIC DNA]</scope>
    <source>
        <strain evidence="6 7">RmlP026</strain>
    </source>
</reference>
<dbReference type="PANTHER" id="PTHR10286">
    <property type="entry name" value="INORGANIC PYROPHOSPHATASE"/>
    <property type="match status" value="1"/>
</dbReference>